<proteinExistence type="inferred from homology"/>
<evidence type="ECO:0000256" key="3">
    <source>
        <dbReference type="ARBA" id="ARBA00022448"/>
    </source>
</evidence>
<gene>
    <name evidence="12" type="ORF">ASJ82_01855</name>
    <name evidence="13" type="ORF">MSCUN_05410</name>
</gene>
<evidence type="ECO:0000256" key="6">
    <source>
        <dbReference type="ARBA" id="ARBA00023065"/>
    </source>
</evidence>
<dbReference type="EMBL" id="LWMS01000012">
    <property type="protein sequence ID" value="PWL08562.1"/>
    <property type="molecule type" value="Genomic_DNA"/>
</dbReference>
<comment type="function">
    <text evidence="8">Component of the A-type ATP synthase that produces ATP from ADP in the presence of a proton gradient across the membrane.</text>
</comment>
<keyword evidence="7 10" id="KW-0472">Membrane</keyword>
<dbReference type="Gene3D" id="1.20.1460.20">
    <property type="match status" value="1"/>
</dbReference>
<evidence type="ECO:0000256" key="1">
    <source>
        <dbReference type="ARBA" id="ARBA00004141"/>
    </source>
</evidence>
<keyword evidence="14" id="KW-1185">Reference proteome</keyword>
<dbReference type="InterPro" id="IPR002490">
    <property type="entry name" value="V-ATPase_116kDa_su"/>
</dbReference>
<evidence type="ECO:0000256" key="7">
    <source>
        <dbReference type="ARBA" id="ARBA00023136"/>
    </source>
</evidence>
<keyword evidence="3 10" id="KW-0813">Transport</keyword>
<dbReference type="Gene3D" id="3.30.70.2170">
    <property type="match status" value="1"/>
</dbReference>
<dbReference type="PANTHER" id="PTHR11629">
    <property type="entry name" value="VACUOLAR PROTON ATPASES"/>
    <property type="match status" value="1"/>
</dbReference>
<evidence type="ECO:0000313" key="15">
    <source>
        <dbReference type="Proteomes" id="UP000246004"/>
    </source>
</evidence>
<keyword evidence="4 10" id="KW-0812">Transmembrane</keyword>
<feature type="transmembrane region" description="Helical" evidence="10">
    <location>
        <begin position="603"/>
        <end position="623"/>
    </location>
</feature>
<sequence>MFRPARMQKISIVTLNQYTKPLVDALYERGLMEIEDLSEEIHNDDEYKGLTVSKQDPHATKISSLAMKCDSIIDTLKSSEPKTSMVEVIKGFFSPKEIFSEEVKNLSPEELSIHAEKIITKVDSVLSPIESRMNEIGTEETKYKDNLNIANQLKSFDVDFAYLQNNAYTSFITGLLPQEHLADAKSQIEEATQEVVIFEGSPDSESKDKTVIPLIIVTLNEFEEEISGILRRLEFEKLDVSGLSGKASEIIEASAKKLEDLKNDKEQCIKDIREVDLRSRDQMLILKEQLDIEKQRTEIYSYFGETETTKMIKGWVVKKDVDETLTIIDQVTEGNSIIEVEDPSEEEIENNEVPVRQQNPAFARPYELLVNMYSTPNYKDIDPTIIMAFFFPFFFGFCLTDAFYGIIIAIVGFLIYRGIGKVNKTFTSFGAILTQMGLWTILMGLVTGGFLGDFVPRFLMGDANAALPTVIPSINAFAHPENILILAIIIGLVHLNIAFLFGIIDNVKSRNIKELCSGQLCWVIIEISIVLFVVAGMIPFAVTFIIALILLIYGAGAMGVMDIFGYIGDVLSYSRLLALCLSTGGIAMTANLLFQLLGQMVPYVGVILGIIVFFAIQLFNIAFQSLGSFIHSLRLHFVEFFGNFYTGDSEPFEPFEAERVYTKVEK</sequence>
<dbReference type="GO" id="GO:0051117">
    <property type="term" value="F:ATPase binding"/>
    <property type="evidence" value="ECO:0007669"/>
    <property type="project" value="TreeGrafter"/>
</dbReference>
<comment type="subcellular location">
    <subcellularLocation>
        <location evidence="1">Membrane</location>
        <topology evidence="1">Multi-pass membrane protein</topology>
    </subcellularLocation>
</comment>
<dbReference type="GO" id="GO:0016471">
    <property type="term" value="C:vacuolar proton-transporting V-type ATPase complex"/>
    <property type="evidence" value="ECO:0007669"/>
    <property type="project" value="TreeGrafter"/>
</dbReference>
<feature type="transmembrane region" description="Helical" evidence="10">
    <location>
        <begin position="483"/>
        <end position="504"/>
    </location>
</feature>
<evidence type="ECO:0000256" key="8">
    <source>
        <dbReference type="ARBA" id="ARBA00059506"/>
    </source>
</evidence>
<evidence type="ECO:0000256" key="4">
    <source>
        <dbReference type="ARBA" id="ARBA00022692"/>
    </source>
</evidence>
<evidence type="ECO:0000256" key="5">
    <source>
        <dbReference type="ARBA" id="ARBA00022989"/>
    </source>
</evidence>
<dbReference type="Gene3D" id="3.30.70.2750">
    <property type="match status" value="1"/>
</dbReference>
<dbReference type="AlphaFoldDB" id="A0A2A2HCE9"/>
<feature type="transmembrane region" description="Helical" evidence="10">
    <location>
        <begin position="576"/>
        <end position="597"/>
    </location>
</feature>
<dbReference type="PANTHER" id="PTHR11629:SF63">
    <property type="entry name" value="V-TYPE PROTON ATPASE SUBUNIT A"/>
    <property type="match status" value="1"/>
</dbReference>
<feature type="coiled-coil region" evidence="11">
    <location>
        <begin position="181"/>
        <end position="278"/>
    </location>
</feature>
<dbReference type="NCBIfam" id="NF004428">
    <property type="entry name" value="PRK05771.2-1"/>
    <property type="match status" value="1"/>
</dbReference>
<evidence type="ECO:0000313" key="13">
    <source>
        <dbReference type="EMBL" id="PWL08562.1"/>
    </source>
</evidence>
<dbReference type="GO" id="GO:0007035">
    <property type="term" value="P:vacuolar acidification"/>
    <property type="evidence" value="ECO:0007669"/>
    <property type="project" value="TreeGrafter"/>
</dbReference>
<evidence type="ECO:0000256" key="11">
    <source>
        <dbReference type="SAM" id="Coils"/>
    </source>
</evidence>
<dbReference type="Proteomes" id="UP000246004">
    <property type="component" value="Unassembled WGS sequence"/>
</dbReference>
<keyword evidence="11" id="KW-0175">Coiled coil</keyword>
<reference evidence="12 14" key="2">
    <citation type="journal article" date="2017" name="BMC Genomics">
        <title>Genomic analysis of methanogenic archaea reveals a shift towards energy conservation.</title>
        <authorList>
            <person name="Gilmore S.P."/>
            <person name="Henske J.K."/>
            <person name="Sexton J.A."/>
            <person name="Solomon K.V."/>
            <person name="Seppala S."/>
            <person name="Yoo J.I."/>
            <person name="Huyett L.M."/>
            <person name="Pressman A."/>
            <person name="Cogan J.Z."/>
            <person name="Kivenson V."/>
            <person name="Peng X."/>
            <person name="Tan Y."/>
            <person name="Valentine D.L."/>
            <person name="O'Malley M.A."/>
        </authorList>
    </citation>
    <scope>NUCLEOTIDE SEQUENCE [LARGE SCALE GENOMIC DNA]</scope>
    <source>
        <strain evidence="12 14">1R-7</strain>
    </source>
</reference>
<dbReference type="EMBL" id="LMVN01000023">
    <property type="protein sequence ID" value="PAV07000.1"/>
    <property type="molecule type" value="Genomic_DNA"/>
</dbReference>
<keyword evidence="5 10" id="KW-1133">Transmembrane helix</keyword>
<feature type="transmembrane region" description="Helical" evidence="10">
    <location>
        <begin position="544"/>
        <end position="564"/>
    </location>
</feature>
<dbReference type="GO" id="GO:0033179">
    <property type="term" value="C:proton-transporting V-type ATPase, V0 domain"/>
    <property type="evidence" value="ECO:0007669"/>
    <property type="project" value="InterPro"/>
</dbReference>
<organism evidence="12 14">
    <name type="scientific">Methanosphaera cuniculi</name>
    <dbReference type="NCBI Taxonomy" id="1077256"/>
    <lineage>
        <taxon>Archaea</taxon>
        <taxon>Methanobacteriati</taxon>
        <taxon>Methanobacteriota</taxon>
        <taxon>Methanomada group</taxon>
        <taxon>Methanobacteria</taxon>
        <taxon>Methanobacteriales</taxon>
        <taxon>Methanobacteriaceae</taxon>
        <taxon>Methanosphaera</taxon>
    </lineage>
</organism>
<evidence type="ECO:0000256" key="10">
    <source>
        <dbReference type="RuleBase" id="RU361189"/>
    </source>
</evidence>
<dbReference type="OrthoDB" id="85892at2157"/>
<feature type="transmembrane region" description="Helical" evidence="10">
    <location>
        <begin position="428"/>
        <end position="451"/>
    </location>
</feature>
<dbReference type="RefSeq" id="WP_095608922.1">
    <property type="nucleotide sequence ID" value="NZ_CAUHCB010000015.1"/>
</dbReference>
<dbReference type="Pfam" id="PF01496">
    <property type="entry name" value="V_ATPase_I"/>
    <property type="match status" value="2"/>
</dbReference>
<dbReference type="GO" id="GO:0046961">
    <property type="term" value="F:proton-transporting ATPase activity, rotational mechanism"/>
    <property type="evidence" value="ECO:0007669"/>
    <property type="project" value="InterPro"/>
</dbReference>
<comment type="caution">
    <text evidence="12">The sequence shown here is derived from an EMBL/GenBank/DDBJ whole genome shotgun (WGS) entry which is preliminary data.</text>
</comment>
<keyword evidence="6 10" id="KW-0406">Ion transport</keyword>
<evidence type="ECO:0000313" key="12">
    <source>
        <dbReference type="EMBL" id="PAV07000.1"/>
    </source>
</evidence>
<protein>
    <recommendedName>
        <fullName evidence="9 10">A-type ATP synthase subunit I</fullName>
    </recommendedName>
</protein>
<evidence type="ECO:0000256" key="2">
    <source>
        <dbReference type="ARBA" id="ARBA00009904"/>
    </source>
</evidence>
<dbReference type="Proteomes" id="UP000217528">
    <property type="component" value="Unassembled WGS sequence"/>
</dbReference>
<evidence type="ECO:0000313" key="14">
    <source>
        <dbReference type="Proteomes" id="UP000217528"/>
    </source>
</evidence>
<reference evidence="13 15" key="1">
    <citation type="submission" date="2016-04" db="EMBL/GenBank/DDBJ databases">
        <title>Genome sequence of Methanosphaera cuniculi DSM 4103.</title>
        <authorList>
            <person name="Poehlein A."/>
            <person name="Seedorf H."/>
            <person name="Daniel R."/>
        </authorList>
    </citation>
    <scope>NUCLEOTIDE SEQUENCE [LARGE SCALE GENOMIC DNA]</scope>
    <source>
        <strain evidence="13 15">DSM 4103</strain>
    </source>
</reference>
<evidence type="ECO:0000256" key="9">
    <source>
        <dbReference type="ARBA" id="ARBA00068671"/>
    </source>
</evidence>
<comment type="similarity">
    <text evidence="2 10">Belongs to the V-ATPase 116 kDa subunit family.</text>
</comment>
<name>A0A2A2HCE9_9EURY</name>
<feature type="transmembrane region" description="Helical" evidence="10">
    <location>
        <begin position="385"/>
        <end position="416"/>
    </location>
</feature>
<feature type="transmembrane region" description="Helical" evidence="10">
    <location>
        <begin position="516"/>
        <end position="538"/>
    </location>
</feature>
<accession>A0A2A2HCE9</accession>